<dbReference type="Proteomes" id="UP000028134">
    <property type="component" value="Unassembled WGS sequence"/>
</dbReference>
<dbReference type="EMBL" id="JNHI01000019">
    <property type="protein sequence ID" value="KDS29744.1"/>
    <property type="molecule type" value="Genomic_DNA"/>
</dbReference>
<protein>
    <submittedName>
        <fullName evidence="1">Uncharacterized protein</fullName>
    </submittedName>
</protein>
<name>A0A078R2G0_PHOVU</name>
<evidence type="ECO:0000313" key="2">
    <source>
        <dbReference type="Proteomes" id="UP000028134"/>
    </source>
</evidence>
<dbReference type="PATRIC" id="fig|1339350.3.peg.2767"/>
<comment type="caution">
    <text evidence="1">The sequence shown here is derived from an EMBL/GenBank/DDBJ whole genome shotgun (WGS) entry which is preliminary data.</text>
</comment>
<organism evidence="1 2">
    <name type="scientific">Phocaeicola vulgatus str. 3775 SL</name>
    <name type="common">B</name>
    <name type="synonym">iv</name>
    <dbReference type="NCBI Taxonomy" id="1339350"/>
    <lineage>
        <taxon>Bacteria</taxon>
        <taxon>Pseudomonadati</taxon>
        <taxon>Bacteroidota</taxon>
        <taxon>Bacteroidia</taxon>
        <taxon>Bacteroidales</taxon>
        <taxon>Bacteroidaceae</taxon>
        <taxon>Phocaeicola</taxon>
    </lineage>
</organism>
<dbReference type="RefSeq" id="WP_032945880.1">
    <property type="nucleotide sequence ID" value="NZ_JNHI01000019.1"/>
</dbReference>
<accession>A0A078R2G0</accession>
<sequence length="150" mass="17376">MAKKKKKQQGHYCRICGNYKANEKFSGKGHAQHICKSCMSAIRNGKNPEDILREPLHVSRETMPFKKLDKEEKAVLKAFVSEVTTGYWQENRQIPFAESFSELKKYIIGTFDEECGILLKDDAELKNYFQTHTITTINKLLKEEISENQD</sequence>
<dbReference type="AlphaFoldDB" id="A0A078R2G0"/>
<reference evidence="1 2" key="1">
    <citation type="submission" date="2014-04" db="EMBL/GenBank/DDBJ databases">
        <authorList>
            <person name="Sears C."/>
            <person name="Carroll K."/>
            <person name="Sack B.R."/>
            <person name="Qadri F."/>
            <person name="Myers L.L."/>
            <person name="Chung G.-T."/>
            <person name="Escheverria P."/>
            <person name="Fraser C.M."/>
            <person name="Sadzewicz L."/>
            <person name="Shefchek K.A."/>
            <person name="Tallon L."/>
            <person name="Das S.P."/>
            <person name="Daugherty S."/>
            <person name="Mongodin E.F."/>
        </authorList>
    </citation>
    <scope>NUCLEOTIDE SEQUENCE [LARGE SCALE GENOMIC DNA]</scope>
    <source>
        <strain evidence="2">3775 SL(B) 10 (iv)</strain>
    </source>
</reference>
<evidence type="ECO:0000313" key="1">
    <source>
        <dbReference type="EMBL" id="KDS29744.1"/>
    </source>
</evidence>
<gene>
    <name evidence="1" type="ORF">M097_2889</name>
</gene>
<proteinExistence type="predicted"/>